<evidence type="ECO:0000256" key="1">
    <source>
        <dbReference type="ARBA" id="ARBA00004123"/>
    </source>
</evidence>
<dbReference type="Pfam" id="PF02319">
    <property type="entry name" value="WHD_E2F_TDP"/>
    <property type="match status" value="1"/>
</dbReference>
<keyword evidence="10" id="KW-1185">Reference proteome</keyword>
<evidence type="ECO:0000313" key="9">
    <source>
        <dbReference type="EMBL" id="CAG9803033.1"/>
    </source>
</evidence>
<dbReference type="OrthoDB" id="1743261at2759"/>
<dbReference type="EMBL" id="OU895878">
    <property type="protein sequence ID" value="CAG9803033.1"/>
    <property type="molecule type" value="Genomic_DNA"/>
</dbReference>
<name>A0A9N9RT70_9DIPT</name>
<dbReference type="GO" id="GO:0000981">
    <property type="term" value="F:DNA-binding transcription factor activity, RNA polymerase II-specific"/>
    <property type="evidence" value="ECO:0007669"/>
    <property type="project" value="TreeGrafter"/>
</dbReference>
<dbReference type="FunFam" id="1.10.10.10:FF:000458">
    <property type="entry name" value="E2F-like (Mammalian transcription factor)"/>
    <property type="match status" value="1"/>
</dbReference>
<evidence type="ECO:0000256" key="7">
    <source>
        <dbReference type="RuleBase" id="RU003796"/>
    </source>
</evidence>
<dbReference type="Gene3D" id="6.10.250.540">
    <property type="match status" value="1"/>
</dbReference>
<evidence type="ECO:0000256" key="2">
    <source>
        <dbReference type="ARBA" id="ARBA00010940"/>
    </source>
</evidence>
<keyword evidence="4 7" id="KW-0238">DNA-binding</keyword>
<evidence type="ECO:0000256" key="6">
    <source>
        <dbReference type="ARBA" id="ARBA00023242"/>
    </source>
</evidence>
<organism evidence="9 10">
    <name type="scientific">Chironomus riparius</name>
    <dbReference type="NCBI Taxonomy" id="315576"/>
    <lineage>
        <taxon>Eukaryota</taxon>
        <taxon>Metazoa</taxon>
        <taxon>Ecdysozoa</taxon>
        <taxon>Arthropoda</taxon>
        <taxon>Hexapoda</taxon>
        <taxon>Insecta</taxon>
        <taxon>Pterygota</taxon>
        <taxon>Neoptera</taxon>
        <taxon>Endopterygota</taxon>
        <taxon>Diptera</taxon>
        <taxon>Nematocera</taxon>
        <taxon>Chironomoidea</taxon>
        <taxon>Chironomidae</taxon>
        <taxon>Chironominae</taxon>
        <taxon>Chironomus</taxon>
    </lineage>
</organism>
<evidence type="ECO:0000256" key="3">
    <source>
        <dbReference type="ARBA" id="ARBA00023015"/>
    </source>
</evidence>
<dbReference type="InterPro" id="IPR036390">
    <property type="entry name" value="WH_DNA-bd_sf"/>
</dbReference>
<dbReference type="AlphaFoldDB" id="A0A9N9RT70"/>
<protein>
    <recommendedName>
        <fullName evidence="8">E2F/DP family winged-helix DNA-binding domain-containing protein</fullName>
    </recommendedName>
</protein>
<dbReference type="SMART" id="SM01372">
    <property type="entry name" value="E2F_TDP"/>
    <property type="match status" value="1"/>
</dbReference>
<keyword evidence="3 7" id="KW-0805">Transcription regulation</keyword>
<dbReference type="GO" id="GO:0000978">
    <property type="term" value="F:RNA polymerase II cis-regulatory region sequence-specific DNA binding"/>
    <property type="evidence" value="ECO:0007669"/>
    <property type="project" value="InterPro"/>
</dbReference>
<dbReference type="InterPro" id="IPR003316">
    <property type="entry name" value="E2F_WHTH_DNA-bd_dom"/>
</dbReference>
<dbReference type="Gene3D" id="1.10.10.10">
    <property type="entry name" value="Winged helix-like DNA-binding domain superfamily/Winged helix DNA-binding domain"/>
    <property type="match status" value="1"/>
</dbReference>
<evidence type="ECO:0000313" key="10">
    <source>
        <dbReference type="Proteomes" id="UP001153620"/>
    </source>
</evidence>
<reference evidence="9" key="2">
    <citation type="submission" date="2022-10" db="EMBL/GenBank/DDBJ databases">
        <authorList>
            <consortium name="ENA_rothamsted_submissions"/>
            <consortium name="culmorum"/>
            <person name="King R."/>
        </authorList>
    </citation>
    <scope>NUCLEOTIDE SEQUENCE</scope>
</reference>
<feature type="domain" description="E2F/DP family winged-helix DNA-binding" evidence="8">
    <location>
        <begin position="5"/>
        <end position="69"/>
    </location>
</feature>
<proteinExistence type="inferred from homology"/>
<evidence type="ECO:0000256" key="4">
    <source>
        <dbReference type="ARBA" id="ARBA00023125"/>
    </source>
</evidence>
<dbReference type="SUPFAM" id="SSF46785">
    <property type="entry name" value="Winged helix' DNA-binding domain"/>
    <property type="match status" value="1"/>
</dbReference>
<keyword evidence="6 7" id="KW-0539">Nucleus</keyword>
<gene>
    <name evidence="9" type="ORF">CHIRRI_LOCUS5935</name>
</gene>
<reference evidence="9" key="1">
    <citation type="submission" date="2022-01" db="EMBL/GenBank/DDBJ databases">
        <authorList>
            <person name="King R."/>
        </authorList>
    </citation>
    <scope>NUCLEOTIDE SEQUENCE</scope>
</reference>
<dbReference type="InterPro" id="IPR036388">
    <property type="entry name" value="WH-like_DNA-bd_sf"/>
</dbReference>
<evidence type="ECO:0000259" key="8">
    <source>
        <dbReference type="SMART" id="SM01372"/>
    </source>
</evidence>
<evidence type="ECO:0000256" key="5">
    <source>
        <dbReference type="ARBA" id="ARBA00023163"/>
    </source>
</evidence>
<dbReference type="InterPro" id="IPR015633">
    <property type="entry name" value="E2F"/>
</dbReference>
<comment type="similarity">
    <text evidence="2 7">Belongs to the E2F/DP family.</text>
</comment>
<comment type="subcellular location">
    <subcellularLocation>
        <location evidence="1 7">Nucleus</location>
    </subcellularLocation>
</comment>
<sequence length="348" mass="40916">MNESRKDKSLYTLTKKFVEMLKTEETVDLNIVTNELQCAKKRRIYDVSNVLEGIGLIKKTQKNLYQYTGKTNKNDSILDHEKLSNLKNEKESLESLEKELDKNIYNMEMNNASLRTQDSYLYLTRQDFINAFSKNRSILLLKDYKNIRVIVEDPEATNCSSIHVLGFIVKPVTCKLVNNENSDKPLPTIENLDIDSISNNNNDIDFVDPKMFDSHKELKKSDDVILFKRSIRPKSFLETDSLEYEKLSENILSHDQYEDKSKFYYVCKNNLVHENDYEKPDFIPLNPPYDSDYHENFSTESPSIHDLFDCDIILDESEHQQQVDITEEMLEEEYIIEELDEESYEMLQ</sequence>
<keyword evidence="5 7" id="KW-0804">Transcription</keyword>
<dbReference type="PANTHER" id="PTHR12081">
    <property type="entry name" value="TRANSCRIPTION FACTOR E2F"/>
    <property type="match status" value="1"/>
</dbReference>
<dbReference type="GO" id="GO:0090575">
    <property type="term" value="C:RNA polymerase II transcription regulator complex"/>
    <property type="evidence" value="ECO:0007669"/>
    <property type="project" value="TreeGrafter"/>
</dbReference>
<accession>A0A9N9RT70</accession>
<dbReference type="Proteomes" id="UP001153620">
    <property type="component" value="Chromosome 2"/>
</dbReference>
<dbReference type="PANTHER" id="PTHR12081:SF18">
    <property type="entry name" value="TRANSCRIPTION FACTOR E2F2-RELATED"/>
    <property type="match status" value="1"/>
</dbReference>